<gene>
    <name evidence="2" type="ORF">GWI33_000894</name>
</gene>
<sequence length="100" mass="11116">MKTFSYVFAFTIIWLAFAQNCDDKGILIYKDIKCKTVTKKVRCATSFDCGFARIRSGCLFKGKVHKEQENIPYDLAYSSCNAGCSCRGSSILCDGTVLNS</sequence>
<protein>
    <submittedName>
        <fullName evidence="2">Uncharacterized protein</fullName>
    </submittedName>
</protein>
<evidence type="ECO:0000256" key="1">
    <source>
        <dbReference type="SAM" id="SignalP"/>
    </source>
</evidence>
<comment type="caution">
    <text evidence="2">The sequence shown here is derived from an EMBL/GenBank/DDBJ whole genome shotgun (WGS) entry which is preliminary data.</text>
</comment>
<name>A0A834HNG3_RHYFE</name>
<evidence type="ECO:0000313" key="3">
    <source>
        <dbReference type="Proteomes" id="UP000625711"/>
    </source>
</evidence>
<keyword evidence="3" id="KW-1185">Reference proteome</keyword>
<keyword evidence="1" id="KW-0732">Signal</keyword>
<feature type="signal peptide" evidence="1">
    <location>
        <begin position="1"/>
        <end position="18"/>
    </location>
</feature>
<evidence type="ECO:0000313" key="2">
    <source>
        <dbReference type="EMBL" id="KAF7263932.1"/>
    </source>
</evidence>
<organism evidence="2 3">
    <name type="scientific">Rhynchophorus ferrugineus</name>
    <name type="common">Red palm weevil</name>
    <name type="synonym">Curculio ferrugineus</name>
    <dbReference type="NCBI Taxonomy" id="354439"/>
    <lineage>
        <taxon>Eukaryota</taxon>
        <taxon>Metazoa</taxon>
        <taxon>Ecdysozoa</taxon>
        <taxon>Arthropoda</taxon>
        <taxon>Hexapoda</taxon>
        <taxon>Insecta</taxon>
        <taxon>Pterygota</taxon>
        <taxon>Neoptera</taxon>
        <taxon>Endopterygota</taxon>
        <taxon>Coleoptera</taxon>
        <taxon>Polyphaga</taxon>
        <taxon>Cucujiformia</taxon>
        <taxon>Curculionidae</taxon>
        <taxon>Dryophthorinae</taxon>
        <taxon>Rhynchophorus</taxon>
    </lineage>
</organism>
<feature type="chain" id="PRO_5032820035" evidence="1">
    <location>
        <begin position="19"/>
        <end position="100"/>
    </location>
</feature>
<accession>A0A834HNG3</accession>
<dbReference type="Proteomes" id="UP000625711">
    <property type="component" value="Unassembled WGS sequence"/>
</dbReference>
<dbReference type="EMBL" id="JAACXV010018735">
    <property type="protein sequence ID" value="KAF7263932.1"/>
    <property type="molecule type" value="Genomic_DNA"/>
</dbReference>
<proteinExistence type="predicted"/>
<dbReference type="OrthoDB" id="365605at2759"/>
<reference evidence="2" key="1">
    <citation type="submission" date="2020-08" db="EMBL/GenBank/DDBJ databases">
        <title>Genome sequencing and assembly of the red palm weevil Rhynchophorus ferrugineus.</title>
        <authorList>
            <person name="Dias G.B."/>
            <person name="Bergman C.M."/>
            <person name="Manee M."/>
        </authorList>
    </citation>
    <scope>NUCLEOTIDE SEQUENCE</scope>
    <source>
        <strain evidence="2">AA-2017</strain>
        <tissue evidence="2">Whole larva</tissue>
    </source>
</reference>
<dbReference type="AlphaFoldDB" id="A0A834HNG3"/>